<accession>A0A2K1IVJ8</accession>
<dbReference type="Gramene" id="Pp3c20_17210V3.2">
    <property type="protein sequence ID" value="Pp3c20_17210V3.2"/>
    <property type="gene ID" value="Pp3c20_17210"/>
</dbReference>
<evidence type="ECO:0000313" key="3">
    <source>
        <dbReference type="Proteomes" id="UP000006727"/>
    </source>
</evidence>
<dbReference type="AlphaFoldDB" id="A0A2K1IVJ8"/>
<proteinExistence type="predicted"/>
<protein>
    <submittedName>
        <fullName evidence="1 2">Uncharacterized protein</fullName>
    </submittedName>
</protein>
<evidence type="ECO:0000313" key="1">
    <source>
        <dbReference type="EMBL" id="PNR33302.1"/>
    </source>
</evidence>
<evidence type="ECO:0000313" key="2">
    <source>
        <dbReference type="EnsemblPlants" id="Pp3c20_17210V3.1"/>
    </source>
</evidence>
<dbReference type="EnsemblPlants" id="Pp3c20_17210V3.2">
    <property type="protein sequence ID" value="Pp3c20_17210V3.2"/>
    <property type="gene ID" value="Pp3c20_17210"/>
</dbReference>
<reference evidence="2" key="3">
    <citation type="submission" date="2020-12" db="UniProtKB">
        <authorList>
            <consortium name="EnsemblPlants"/>
        </authorList>
    </citation>
    <scope>IDENTIFICATION</scope>
</reference>
<sequence>MFFFNAGPNTLIPPPRSFRDLRGTLNSFHAALQNESLEPLQHSTSRECFSFPHDSLRIIVLTRNSVSGGMAQSIHPLRSCAFIFSWNQSSYDKHRWND</sequence>
<reference evidence="1 3" key="1">
    <citation type="journal article" date="2008" name="Science">
        <title>The Physcomitrella genome reveals evolutionary insights into the conquest of land by plants.</title>
        <authorList>
            <person name="Rensing S."/>
            <person name="Lang D."/>
            <person name="Zimmer A."/>
            <person name="Terry A."/>
            <person name="Salamov A."/>
            <person name="Shapiro H."/>
            <person name="Nishiyama T."/>
            <person name="Perroud P.-F."/>
            <person name="Lindquist E."/>
            <person name="Kamisugi Y."/>
            <person name="Tanahashi T."/>
            <person name="Sakakibara K."/>
            <person name="Fujita T."/>
            <person name="Oishi K."/>
            <person name="Shin-I T."/>
            <person name="Kuroki Y."/>
            <person name="Toyoda A."/>
            <person name="Suzuki Y."/>
            <person name="Hashimoto A."/>
            <person name="Yamaguchi K."/>
            <person name="Sugano A."/>
            <person name="Kohara Y."/>
            <person name="Fujiyama A."/>
            <person name="Anterola A."/>
            <person name="Aoki S."/>
            <person name="Ashton N."/>
            <person name="Barbazuk W.B."/>
            <person name="Barker E."/>
            <person name="Bennetzen J."/>
            <person name="Bezanilla M."/>
            <person name="Blankenship R."/>
            <person name="Cho S.H."/>
            <person name="Dutcher S."/>
            <person name="Estelle M."/>
            <person name="Fawcett J.A."/>
            <person name="Gundlach H."/>
            <person name="Hanada K."/>
            <person name="Heyl A."/>
            <person name="Hicks K.A."/>
            <person name="Hugh J."/>
            <person name="Lohr M."/>
            <person name="Mayer K."/>
            <person name="Melkozernov A."/>
            <person name="Murata T."/>
            <person name="Nelson D."/>
            <person name="Pils B."/>
            <person name="Prigge M."/>
            <person name="Reiss B."/>
            <person name="Renner T."/>
            <person name="Rombauts S."/>
            <person name="Rushton P."/>
            <person name="Sanderfoot A."/>
            <person name="Schween G."/>
            <person name="Shiu S.-H."/>
            <person name="Stueber K."/>
            <person name="Theodoulou F.L."/>
            <person name="Tu H."/>
            <person name="Van de Peer Y."/>
            <person name="Verrier P.J."/>
            <person name="Waters E."/>
            <person name="Wood A."/>
            <person name="Yang L."/>
            <person name="Cove D."/>
            <person name="Cuming A."/>
            <person name="Hasebe M."/>
            <person name="Lucas S."/>
            <person name="Mishler D.B."/>
            <person name="Reski R."/>
            <person name="Grigoriev I."/>
            <person name="Quatrano R.S."/>
            <person name="Boore J.L."/>
        </authorList>
    </citation>
    <scope>NUCLEOTIDE SEQUENCE [LARGE SCALE GENOMIC DNA]</scope>
    <source>
        <strain evidence="2 3">cv. Gransden 2004</strain>
    </source>
</reference>
<keyword evidence="3" id="KW-1185">Reference proteome</keyword>
<dbReference type="Proteomes" id="UP000006727">
    <property type="component" value="Chromosome 20"/>
</dbReference>
<dbReference type="EMBL" id="ABEU02000020">
    <property type="protein sequence ID" value="PNR33302.1"/>
    <property type="molecule type" value="Genomic_DNA"/>
</dbReference>
<reference evidence="1 3" key="2">
    <citation type="journal article" date="2018" name="Plant J.">
        <title>The Physcomitrella patens chromosome-scale assembly reveals moss genome structure and evolution.</title>
        <authorList>
            <person name="Lang D."/>
            <person name="Ullrich K.K."/>
            <person name="Murat F."/>
            <person name="Fuchs J."/>
            <person name="Jenkins J."/>
            <person name="Haas F.B."/>
            <person name="Piednoel M."/>
            <person name="Gundlach H."/>
            <person name="Van Bel M."/>
            <person name="Meyberg R."/>
            <person name="Vives C."/>
            <person name="Morata J."/>
            <person name="Symeonidi A."/>
            <person name="Hiss M."/>
            <person name="Muchero W."/>
            <person name="Kamisugi Y."/>
            <person name="Saleh O."/>
            <person name="Blanc G."/>
            <person name="Decker E.L."/>
            <person name="van Gessel N."/>
            <person name="Grimwood J."/>
            <person name="Hayes R.D."/>
            <person name="Graham S.W."/>
            <person name="Gunter L.E."/>
            <person name="McDaniel S.F."/>
            <person name="Hoernstein S.N.W."/>
            <person name="Larsson A."/>
            <person name="Li F.W."/>
            <person name="Perroud P.F."/>
            <person name="Phillips J."/>
            <person name="Ranjan P."/>
            <person name="Rokshar D.S."/>
            <person name="Rothfels C.J."/>
            <person name="Schneider L."/>
            <person name="Shu S."/>
            <person name="Stevenson D.W."/>
            <person name="Thummler F."/>
            <person name="Tillich M."/>
            <person name="Villarreal Aguilar J.C."/>
            <person name="Widiez T."/>
            <person name="Wong G.K."/>
            <person name="Wymore A."/>
            <person name="Zhang Y."/>
            <person name="Zimmer A.D."/>
            <person name="Quatrano R.S."/>
            <person name="Mayer K.F.X."/>
            <person name="Goodstein D."/>
            <person name="Casacuberta J.M."/>
            <person name="Vandepoele K."/>
            <person name="Reski R."/>
            <person name="Cuming A.C."/>
            <person name="Tuskan G.A."/>
            <person name="Maumus F."/>
            <person name="Salse J."/>
            <person name="Schmutz J."/>
            <person name="Rensing S.A."/>
        </authorList>
    </citation>
    <scope>NUCLEOTIDE SEQUENCE [LARGE SCALE GENOMIC DNA]</scope>
    <source>
        <strain evidence="2 3">cv. Gransden 2004</strain>
    </source>
</reference>
<dbReference type="EnsemblPlants" id="Pp3c20_17210V3.1">
    <property type="protein sequence ID" value="Pp3c20_17210V3.1"/>
    <property type="gene ID" value="Pp3c20_17210"/>
</dbReference>
<name>A0A2K1IVJ8_PHYPA</name>
<dbReference type="InParanoid" id="A0A2K1IVJ8"/>
<dbReference type="Gramene" id="Pp3c20_17210V3.1">
    <property type="protein sequence ID" value="Pp3c20_17210V3.1"/>
    <property type="gene ID" value="Pp3c20_17210"/>
</dbReference>
<gene>
    <name evidence="1" type="ORF">PHYPA_025245</name>
</gene>
<organism evidence="1">
    <name type="scientific">Physcomitrium patens</name>
    <name type="common">Spreading-leaved earth moss</name>
    <name type="synonym">Physcomitrella patens</name>
    <dbReference type="NCBI Taxonomy" id="3218"/>
    <lineage>
        <taxon>Eukaryota</taxon>
        <taxon>Viridiplantae</taxon>
        <taxon>Streptophyta</taxon>
        <taxon>Embryophyta</taxon>
        <taxon>Bryophyta</taxon>
        <taxon>Bryophytina</taxon>
        <taxon>Bryopsida</taxon>
        <taxon>Funariidae</taxon>
        <taxon>Funariales</taxon>
        <taxon>Funariaceae</taxon>
        <taxon>Physcomitrium</taxon>
    </lineage>
</organism>